<dbReference type="Pfam" id="PF01522">
    <property type="entry name" value="Polysacc_deac_1"/>
    <property type="match status" value="1"/>
</dbReference>
<dbReference type="STRING" id="715226.ABI_31910"/>
<dbReference type="GO" id="GO:0005975">
    <property type="term" value="P:carbohydrate metabolic process"/>
    <property type="evidence" value="ECO:0007669"/>
    <property type="project" value="InterPro"/>
</dbReference>
<feature type="domain" description="NodB homology" evidence="7">
    <location>
        <begin position="14"/>
        <end position="217"/>
    </location>
</feature>
<organism evidence="8 9">
    <name type="scientific">Asticcacaulis biprosthecium C19</name>
    <dbReference type="NCBI Taxonomy" id="715226"/>
    <lineage>
        <taxon>Bacteria</taxon>
        <taxon>Pseudomonadati</taxon>
        <taxon>Pseudomonadota</taxon>
        <taxon>Alphaproteobacteria</taxon>
        <taxon>Caulobacterales</taxon>
        <taxon>Caulobacteraceae</taxon>
        <taxon>Asticcacaulis</taxon>
    </lineage>
</organism>
<dbReference type="Gene3D" id="3.20.20.370">
    <property type="entry name" value="Glycoside hydrolase/deacetylase"/>
    <property type="match status" value="1"/>
</dbReference>
<dbReference type="Proteomes" id="UP000006512">
    <property type="component" value="Unassembled WGS sequence"/>
</dbReference>
<dbReference type="GO" id="GO:0016810">
    <property type="term" value="F:hydrolase activity, acting on carbon-nitrogen (but not peptide) bonds"/>
    <property type="evidence" value="ECO:0007669"/>
    <property type="project" value="InterPro"/>
</dbReference>
<dbReference type="InterPro" id="IPR050248">
    <property type="entry name" value="Polysacc_deacetylase_ArnD"/>
</dbReference>
<dbReference type="PANTHER" id="PTHR10587">
    <property type="entry name" value="GLYCOSYL TRANSFERASE-RELATED"/>
    <property type="match status" value="1"/>
</dbReference>
<evidence type="ECO:0000313" key="8">
    <source>
        <dbReference type="EMBL" id="EGF90176.1"/>
    </source>
</evidence>
<evidence type="ECO:0000256" key="6">
    <source>
        <dbReference type="ARBA" id="ARBA00032976"/>
    </source>
</evidence>
<dbReference type="PANTHER" id="PTHR10587:SF133">
    <property type="entry name" value="CHITIN DEACETYLASE 1-RELATED"/>
    <property type="match status" value="1"/>
</dbReference>
<name>F4QPN9_9CAUL</name>
<dbReference type="eggNOG" id="COG0726">
    <property type="taxonomic scope" value="Bacteria"/>
</dbReference>
<comment type="function">
    <text evidence="1">Is involved in generating a small heat-stable compound (Nod), an acylated oligomer of N-acetylglucosamine, that stimulates mitosis in various plant protoplasts.</text>
</comment>
<evidence type="ECO:0000256" key="2">
    <source>
        <dbReference type="ARBA" id="ARBA00010973"/>
    </source>
</evidence>
<keyword evidence="9" id="KW-1185">Reference proteome</keyword>
<protein>
    <recommendedName>
        <fullName evidence="3">Chitooligosaccharide deacetylase</fullName>
    </recommendedName>
    <alternativeName>
        <fullName evidence="6">Nodulation protein B</fullName>
    </alternativeName>
</protein>
<evidence type="ECO:0000259" key="7">
    <source>
        <dbReference type="PROSITE" id="PS51677"/>
    </source>
</evidence>
<dbReference type="EMBL" id="GL883079">
    <property type="protein sequence ID" value="EGF90176.1"/>
    <property type="molecule type" value="Genomic_DNA"/>
</dbReference>
<evidence type="ECO:0000256" key="4">
    <source>
        <dbReference type="ARBA" id="ARBA00022723"/>
    </source>
</evidence>
<sequence>MALVSTPALAATAPGVAITIDDFDLSADPLMRGEARDGRLRESLDRFGIKAAGFVAGRNAVGEAGPTVLRAWSDGGHAIGNHSYSHNYYDGKDPLAYWQDIVKAEDVLKPYAGFRKLFRFPFLGEGKTVEGRDAMRQLLSDNGYRNGHVTIDTSDWFYSSRLVARLKADPKADLAPYRQAYLDHIWEKATFYDGVGQQVFGRSIDHTLLLHHNLINGLFLGDLLAMFKARGWRLVDAAPAFAQPELARTYDAMPSGQSVVLQAAIASGRPELARYPGEDSAYEKAKLDALGL</sequence>
<keyword evidence="5" id="KW-0378">Hydrolase</keyword>
<dbReference type="GO" id="GO:0016020">
    <property type="term" value="C:membrane"/>
    <property type="evidence" value="ECO:0007669"/>
    <property type="project" value="TreeGrafter"/>
</dbReference>
<dbReference type="CDD" id="cd10960">
    <property type="entry name" value="CE4_NodB_like_1"/>
    <property type="match status" value="1"/>
</dbReference>
<dbReference type="PROSITE" id="PS51677">
    <property type="entry name" value="NODB"/>
    <property type="match status" value="1"/>
</dbReference>
<keyword evidence="4" id="KW-0479">Metal-binding</keyword>
<dbReference type="HOGENOM" id="CLU_071828_1_0_5"/>
<reference evidence="9" key="1">
    <citation type="submission" date="2011-03" db="EMBL/GenBank/DDBJ databases">
        <title>Draft genome sequence of Brevundimonas diminuta.</title>
        <authorList>
            <person name="Brown P.J.B."/>
            <person name="Buechlein A."/>
            <person name="Hemmerich C."/>
            <person name="Brun Y.V."/>
        </authorList>
    </citation>
    <scope>NUCLEOTIDE SEQUENCE [LARGE SCALE GENOMIC DNA]</scope>
    <source>
        <strain evidence="9">C19</strain>
    </source>
</reference>
<comment type="similarity">
    <text evidence="2">Belongs to the polysaccharide deacetylase family.</text>
</comment>
<gene>
    <name evidence="8" type="ORF">ABI_31910</name>
</gene>
<accession>F4QPN9</accession>
<dbReference type="SUPFAM" id="SSF88713">
    <property type="entry name" value="Glycoside hydrolase/deacetylase"/>
    <property type="match status" value="1"/>
</dbReference>
<evidence type="ECO:0000256" key="5">
    <source>
        <dbReference type="ARBA" id="ARBA00022801"/>
    </source>
</evidence>
<dbReference type="AlphaFoldDB" id="F4QPN9"/>
<proteinExistence type="inferred from homology"/>
<dbReference type="GO" id="GO:0046872">
    <property type="term" value="F:metal ion binding"/>
    <property type="evidence" value="ECO:0007669"/>
    <property type="project" value="UniProtKB-KW"/>
</dbReference>
<evidence type="ECO:0000313" key="9">
    <source>
        <dbReference type="Proteomes" id="UP000006512"/>
    </source>
</evidence>
<evidence type="ECO:0000256" key="1">
    <source>
        <dbReference type="ARBA" id="ARBA00003236"/>
    </source>
</evidence>
<evidence type="ECO:0000256" key="3">
    <source>
        <dbReference type="ARBA" id="ARBA00020071"/>
    </source>
</evidence>
<dbReference type="InterPro" id="IPR011330">
    <property type="entry name" value="Glyco_hydro/deAcase_b/a-brl"/>
</dbReference>
<dbReference type="InterPro" id="IPR002509">
    <property type="entry name" value="NODB_dom"/>
</dbReference>